<evidence type="ECO:0000313" key="1">
    <source>
        <dbReference type="EMBL" id="UZJ25986.1"/>
    </source>
</evidence>
<organism evidence="1 2">
    <name type="scientific">Rhodococcus antarcticus</name>
    <dbReference type="NCBI Taxonomy" id="2987751"/>
    <lineage>
        <taxon>Bacteria</taxon>
        <taxon>Bacillati</taxon>
        <taxon>Actinomycetota</taxon>
        <taxon>Actinomycetes</taxon>
        <taxon>Mycobacteriales</taxon>
        <taxon>Nocardiaceae</taxon>
        <taxon>Rhodococcus</taxon>
    </lineage>
</organism>
<dbReference type="EMBL" id="CP110615">
    <property type="protein sequence ID" value="UZJ25986.1"/>
    <property type="molecule type" value="Genomic_DNA"/>
</dbReference>
<proteinExistence type="predicted"/>
<evidence type="ECO:0000313" key="2">
    <source>
        <dbReference type="Proteomes" id="UP001164965"/>
    </source>
</evidence>
<sequence>MLSARLGVLAFLALGAVTLTYRRATRPAGVPPVSSARTHDRP</sequence>
<dbReference type="RefSeq" id="WP_265384090.1">
    <property type="nucleotide sequence ID" value="NZ_CP110615.1"/>
</dbReference>
<dbReference type="Proteomes" id="UP001164965">
    <property type="component" value="Chromosome"/>
</dbReference>
<name>A0ABY6P3T7_9NOCA</name>
<protein>
    <submittedName>
        <fullName evidence="1">Uncharacterized protein</fullName>
    </submittedName>
</protein>
<gene>
    <name evidence="1" type="ORF">RHODO2019_06015</name>
</gene>
<keyword evidence="2" id="KW-1185">Reference proteome</keyword>
<accession>A0ABY6P3T7</accession>
<reference evidence="1" key="1">
    <citation type="submission" date="2022-10" db="EMBL/GenBank/DDBJ databases">
        <title>Rhodococcus sp.75.</title>
        <authorList>
            <person name="Sun M."/>
        </authorList>
    </citation>
    <scope>NUCLEOTIDE SEQUENCE</scope>
    <source>
        <strain evidence="1">75</strain>
    </source>
</reference>